<dbReference type="Pfam" id="PF20226">
    <property type="entry name" value="DUF6585"/>
    <property type="match status" value="1"/>
</dbReference>
<name>A0A6L3W2Q0_9ACTN</name>
<evidence type="ECO:0000313" key="3">
    <source>
        <dbReference type="EMBL" id="KAB2387847.1"/>
    </source>
</evidence>
<dbReference type="AlphaFoldDB" id="A0A6L3W2Q0"/>
<feature type="region of interest" description="Disordered" evidence="1">
    <location>
        <begin position="97"/>
        <end position="132"/>
    </location>
</feature>
<keyword evidence="2" id="KW-0812">Transmembrane</keyword>
<dbReference type="InterPro" id="IPR046492">
    <property type="entry name" value="DUF6585"/>
</dbReference>
<comment type="caution">
    <text evidence="3">The sequence shown here is derived from an EMBL/GenBank/DDBJ whole genome shotgun (WGS) entry which is preliminary data.</text>
</comment>
<dbReference type="RefSeq" id="WP_151539069.1">
    <property type="nucleotide sequence ID" value="NZ_WBMR01000011.1"/>
</dbReference>
<dbReference type="Proteomes" id="UP000483004">
    <property type="component" value="Unassembled WGS sequence"/>
</dbReference>
<sequence length="305" mass="31063">MADPPGLGEPVRTFDARPARCRALTWLIALAAAVVALVPAAVAAFLSGRAWLGAPLTVIAMGCAAAAGWIAGRGIVWRRAPVVHLFTGGLVVSPAPGPAGAKRAGRKGSGALTRTRPAVAGPPGDGDTWGDAAPEALAATGLDGDAGVFMWDDLVSVTVSGVRPWGGAAPPSGGAGPANGTRWRFTVVSSDGRVLRFGDELPGVRTLGETVAAEVTRRALPRHLAAVKSGEAVRLGPFTVDLDGVEKDGQRVPWQAVREVGIGDGLVTVCSYGGRPDLAAVAGHMPDALPFTLLCSEIKEMLGPI</sequence>
<dbReference type="OrthoDB" id="153933at2"/>
<keyword evidence="4" id="KW-1185">Reference proteome</keyword>
<evidence type="ECO:0000256" key="2">
    <source>
        <dbReference type="SAM" id="Phobius"/>
    </source>
</evidence>
<evidence type="ECO:0000313" key="4">
    <source>
        <dbReference type="Proteomes" id="UP000483004"/>
    </source>
</evidence>
<proteinExistence type="predicted"/>
<reference evidence="3 4" key="1">
    <citation type="submission" date="2019-09" db="EMBL/GenBank/DDBJ databases">
        <title>Actinomadura physcomitrii sp. nov., a novel actinomycete isolated from moss [Physcomitrium sphaericum (Ludw) Fuernr].</title>
        <authorList>
            <person name="Liu C."/>
            <person name="Zhuang X."/>
        </authorList>
    </citation>
    <scope>NUCLEOTIDE SEQUENCE [LARGE SCALE GENOMIC DNA]</scope>
    <source>
        <strain evidence="3 4">CYP1-1B</strain>
    </source>
</reference>
<accession>A0A6L3W2Q0</accession>
<feature type="transmembrane region" description="Helical" evidence="2">
    <location>
        <begin position="52"/>
        <end position="71"/>
    </location>
</feature>
<organism evidence="3 4">
    <name type="scientific">Actinomadura montaniterrae</name>
    <dbReference type="NCBI Taxonomy" id="1803903"/>
    <lineage>
        <taxon>Bacteria</taxon>
        <taxon>Bacillati</taxon>
        <taxon>Actinomycetota</taxon>
        <taxon>Actinomycetes</taxon>
        <taxon>Streptosporangiales</taxon>
        <taxon>Thermomonosporaceae</taxon>
        <taxon>Actinomadura</taxon>
    </lineage>
</organism>
<dbReference type="EMBL" id="WBMR01000011">
    <property type="protein sequence ID" value="KAB2387847.1"/>
    <property type="molecule type" value="Genomic_DNA"/>
</dbReference>
<evidence type="ECO:0000256" key="1">
    <source>
        <dbReference type="SAM" id="MobiDB-lite"/>
    </source>
</evidence>
<gene>
    <name evidence="3" type="ORF">F9B16_06595</name>
</gene>
<keyword evidence="2" id="KW-1133">Transmembrane helix</keyword>
<protein>
    <submittedName>
        <fullName evidence="3">Uncharacterized protein</fullName>
    </submittedName>
</protein>
<feature type="transmembrane region" description="Helical" evidence="2">
    <location>
        <begin position="24"/>
        <end position="46"/>
    </location>
</feature>
<keyword evidence="2" id="KW-0472">Membrane</keyword>